<name>A0ABW1SA80_9PROT</name>
<dbReference type="PROSITE" id="PS51186">
    <property type="entry name" value="GNAT"/>
    <property type="match status" value="1"/>
</dbReference>
<dbReference type="Pfam" id="PF08445">
    <property type="entry name" value="FR47"/>
    <property type="match status" value="1"/>
</dbReference>
<dbReference type="Proteomes" id="UP001596303">
    <property type="component" value="Unassembled WGS sequence"/>
</dbReference>
<evidence type="ECO:0000256" key="2">
    <source>
        <dbReference type="ARBA" id="ARBA00023315"/>
    </source>
</evidence>
<keyword evidence="5" id="KW-1185">Reference proteome</keyword>
<evidence type="ECO:0000313" key="4">
    <source>
        <dbReference type="EMBL" id="MFC6198109.1"/>
    </source>
</evidence>
<evidence type="ECO:0000313" key="5">
    <source>
        <dbReference type="Proteomes" id="UP001596303"/>
    </source>
</evidence>
<dbReference type="PANTHER" id="PTHR43420">
    <property type="entry name" value="ACETYLTRANSFERASE"/>
    <property type="match status" value="1"/>
</dbReference>
<dbReference type="SUPFAM" id="SSF55729">
    <property type="entry name" value="Acyl-CoA N-acyltransferases (Nat)"/>
    <property type="match status" value="1"/>
</dbReference>
<evidence type="ECO:0000256" key="1">
    <source>
        <dbReference type="ARBA" id="ARBA00022679"/>
    </source>
</evidence>
<gene>
    <name evidence="4" type="ORF">ACFQDM_08465</name>
</gene>
<keyword evidence="1 4" id="KW-0808">Transferase</keyword>
<evidence type="ECO:0000259" key="3">
    <source>
        <dbReference type="PROSITE" id="PS51186"/>
    </source>
</evidence>
<reference evidence="5" key="1">
    <citation type="journal article" date="2019" name="Int. J. Syst. Evol. Microbiol.">
        <title>The Global Catalogue of Microorganisms (GCM) 10K type strain sequencing project: providing services to taxonomists for standard genome sequencing and annotation.</title>
        <authorList>
            <consortium name="The Broad Institute Genomics Platform"/>
            <consortium name="The Broad Institute Genome Sequencing Center for Infectious Disease"/>
            <person name="Wu L."/>
            <person name="Ma J."/>
        </authorList>
    </citation>
    <scope>NUCLEOTIDE SEQUENCE [LARGE SCALE GENOMIC DNA]</scope>
    <source>
        <strain evidence="5">CGMCC-1.15741</strain>
    </source>
</reference>
<dbReference type="InterPro" id="IPR050680">
    <property type="entry name" value="YpeA/RimI_acetyltransf"/>
</dbReference>
<accession>A0ABW1SA80</accession>
<keyword evidence="2 4" id="KW-0012">Acyltransferase</keyword>
<dbReference type="EC" id="2.3.1.-" evidence="4"/>
<protein>
    <submittedName>
        <fullName evidence="4">GNAT family N-acetyltransferase</fullName>
        <ecNumber evidence="4">2.3.1.-</ecNumber>
    </submittedName>
</protein>
<dbReference type="InterPro" id="IPR013653">
    <property type="entry name" value="GCN5-like_dom"/>
</dbReference>
<dbReference type="Gene3D" id="3.40.630.30">
    <property type="match status" value="1"/>
</dbReference>
<dbReference type="CDD" id="cd04301">
    <property type="entry name" value="NAT_SF"/>
    <property type="match status" value="1"/>
</dbReference>
<dbReference type="EMBL" id="JBHSSW010000009">
    <property type="protein sequence ID" value="MFC6198109.1"/>
    <property type="molecule type" value="Genomic_DNA"/>
</dbReference>
<organism evidence="4 5">
    <name type="scientific">Ponticaulis profundi</name>
    <dbReference type="NCBI Taxonomy" id="2665222"/>
    <lineage>
        <taxon>Bacteria</taxon>
        <taxon>Pseudomonadati</taxon>
        <taxon>Pseudomonadota</taxon>
        <taxon>Alphaproteobacteria</taxon>
        <taxon>Hyphomonadales</taxon>
        <taxon>Hyphomonadaceae</taxon>
        <taxon>Ponticaulis</taxon>
    </lineage>
</organism>
<dbReference type="GO" id="GO:0016746">
    <property type="term" value="F:acyltransferase activity"/>
    <property type="evidence" value="ECO:0007669"/>
    <property type="project" value="UniProtKB-KW"/>
</dbReference>
<dbReference type="InterPro" id="IPR000182">
    <property type="entry name" value="GNAT_dom"/>
</dbReference>
<dbReference type="InterPro" id="IPR016181">
    <property type="entry name" value="Acyl_CoA_acyltransferase"/>
</dbReference>
<sequence>MSVVEDDLRLTRPVWHALHADHQTYCERRGRAIGYARAFGQFRAADIYDAAALEDIASLSENEPQISLVEPEPIEPPDGWRARHVQIVQFTATRFPQKPSLLPVVPLDADHADQMLDLTDRTRPGPFRQRTHEFGGYVGAFEDGRLIAMGGTRMSIAPFTEISAVCTDPHYQGRGFGGALICLIGRALQEKGRTPFLHANADNEIAKGLYRSLGFVETKTLWHSIWERKA</sequence>
<proteinExistence type="predicted"/>
<dbReference type="PANTHER" id="PTHR43420:SF3">
    <property type="entry name" value="N-ACETYLTRANSFERASE DOMAIN-CONTAINING PROTEIN"/>
    <property type="match status" value="1"/>
</dbReference>
<comment type="caution">
    <text evidence="4">The sequence shown here is derived from an EMBL/GenBank/DDBJ whole genome shotgun (WGS) entry which is preliminary data.</text>
</comment>
<dbReference type="RefSeq" id="WP_377378026.1">
    <property type="nucleotide sequence ID" value="NZ_JBHSSW010000009.1"/>
</dbReference>
<feature type="domain" description="N-acetyltransferase" evidence="3">
    <location>
        <begin position="102"/>
        <end position="230"/>
    </location>
</feature>